<sequence>MSEQDKYKRRPVFHWAALLLFILIGAGFGTWQVMVHPDTPLSPEWNPVQPLVVSDPVTSLTRWKLRRALGDDAVCLAALATGAQAVVKPDFTESEQCFIAPQVTLSGVAGALVAPVNTRCQTALRLAMWTQHDLQPAARELFDQSLKQIEHFSSYSCRPIRTPLGGSGRISTHSTANSIDISGFVLADGTRLILLSDWEGAEVKSSFLRRANITACKWFRVTLGPEYNNLHADHFHLQHTGFGLCR</sequence>
<organism evidence="3 4">
    <name type="scientific">Sulfitobacter guttiformis</name>
    <dbReference type="NCBI Taxonomy" id="74349"/>
    <lineage>
        <taxon>Bacteria</taxon>
        <taxon>Pseudomonadati</taxon>
        <taxon>Pseudomonadota</taxon>
        <taxon>Alphaproteobacteria</taxon>
        <taxon>Rhodobacterales</taxon>
        <taxon>Roseobacteraceae</taxon>
        <taxon>Sulfitobacter</taxon>
    </lineage>
</organism>
<dbReference type="RefSeq" id="WP_025063982.1">
    <property type="nucleotide sequence ID" value="NZ_RAQK01000001.1"/>
</dbReference>
<evidence type="ECO:0000313" key="3">
    <source>
        <dbReference type="EMBL" id="RKE97057.1"/>
    </source>
</evidence>
<dbReference type="EMBL" id="RAQK01000001">
    <property type="protein sequence ID" value="RKE97057.1"/>
    <property type="molecule type" value="Genomic_DNA"/>
</dbReference>
<accession>A0A420DSD9</accession>
<name>A0A420DSD9_9RHOB</name>
<reference evidence="3 4" key="1">
    <citation type="submission" date="2018-09" db="EMBL/GenBank/DDBJ databases">
        <title>Genomic Encyclopedia of Archaeal and Bacterial Type Strains, Phase II (KMG-II): from individual species to whole genera.</title>
        <authorList>
            <person name="Goeker M."/>
        </authorList>
    </citation>
    <scope>NUCLEOTIDE SEQUENCE [LARGE SCALE GENOMIC DNA]</scope>
    <source>
        <strain evidence="3 4">DSM 11458</strain>
    </source>
</reference>
<feature type="transmembrane region" description="Helical" evidence="1">
    <location>
        <begin position="12"/>
        <end position="34"/>
    </location>
</feature>
<keyword evidence="4" id="KW-1185">Reference proteome</keyword>
<evidence type="ECO:0000256" key="1">
    <source>
        <dbReference type="SAM" id="Phobius"/>
    </source>
</evidence>
<dbReference type="OrthoDB" id="9809788at2"/>
<protein>
    <recommendedName>
        <fullName evidence="2">Extensin-like C-terminal domain-containing protein</fullName>
    </recommendedName>
</protein>
<evidence type="ECO:0000313" key="4">
    <source>
        <dbReference type="Proteomes" id="UP000284407"/>
    </source>
</evidence>
<proteinExistence type="predicted"/>
<keyword evidence="1" id="KW-0472">Membrane</keyword>
<evidence type="ECO:0000259" key="2">
    <source>
        <dbReference type="Pfam" id="PF06904"/>
    </source>
</evidence>
<dbReference type="AlphaFoldDB" id="A0A420DSD9"/>
<dbReference type="STRING" id="1443111.Z949_3659"/>
<gene>
    <name evidence="3" type="ORF">C8N30_1639</name>
</gene>
<feature type="domain" description="Extensin-like C-terminal" evidence="2">
    <location>
        <begin position="74"/>
        <end position="246"/>
    </location>
</feature>
<comment type="caution">
    <text evidence="3">The sequence shown here is derived from an EMBL/GenBank/DDBJ whole genome shotgun (WGS) entry which is preliminary data.</text>
</comment>
<keyword evidence="1" id="KW-1133">Transmembrane helix</keyword>
<dbReference type="Pfam" id="PF06904">
    <property type="entry name" value="Extensin-like_C"/>
    <property type="match status" value="1"/>
</dbReference>
<keyword evidence="1" id="KW-0812">Transmembrane</keyword>
<dbReference type="InterPro" id="IPR009683">
    <property type="entry name" value="Extensin-like_C"/>
</dbReference>
<dbReference type="Proteomes" id="UP000284407">
    <property type="component" value="Unassembled WGS sequence"/>
</dbReference>